<feature type="non-terminal residue" evidence="2">
    <location>
        <position position="1"/>
    </location>
</feature>
<name>A0AAV5V7H3_9BILA</name>
<keyword evidence="3" id="KW-1185">Reference proteome</keyword>
<feature type="compositionally biased region" description="Basic residues" evidence="1">
    <location>
        <begin position="155"/>
        <end position="165"/>
    </location>
</feature>
<feature type="compositionally biased region" description="Acidic residues" evidence="1">
    <location>
        <begin position="171"/>
        <end position="189"/>
    </location>
</feature>
<dbReference type="Proteomes" id="UP001432322">
    <property type="component" value="Unassembled WGS sequence"/>
</dbReference>
<evidence type="ECO:0000313" key="2">
    <source>
        <dbReference type="EMBL" id="GMT14232.1"/>
    </source>
</evidence>
<reference evidence="2" key="1">
    <citation type="submission" date="2023-10" db="EMBL/GenBank/DDBJ databases">
        <title>Genome assembly of Pristionchus species.</title>
        <authorList>
            <person name="Yoshida K."/>
            <person name="Sommer R.J."/>
        </authorList>
    </citation>
    <scope>NUCLEOTIDE SEQUENCE</scope>
    <source>
        <strain evidence="2">RS5133</strain>
    </source>
</reference>
<comment type="caution">
    <text evidence="2">The sequence shown here is derived from an EMBL/GenBank/DDBJ whole genome shotgun (WGS) entry which is preliminary data.</text>
</comment>
<feature type="compositionally biased region" description="Acidic residues" evidence="1">
    <location>
        <begin position="141"/>
        <end position="150"/>
    </location>
</feature>
<organism evidence="2 3">
    <name type="scientific">Pristionchus fissidentatus</name>
    <dbReference type="NCBI Taxonomy" id="1538716"/>
    <lineage>
        <taxon>Eukaryota</taxon>
        <taxon>Metazoa</taxon>
        <taxon>Ecdysozoa</taxon>
        <taxon>Nematoda</taxon>
        <taxon>Chromadorea</taxon>
        <taxon>Rhabditida</taxon>
        <taxon>Rhabditina</taxon>
        <taxon>Diplogasteromorpha</taxon>
        <taxon>Diplogasteroidea</taxon>
        <taxon>Neodiplogasteridae</taxon>
        <taxon>Pristionchus</taxon>
    </lineage>
</organism>
<evidence type="ECO:0008006" key="4">
    <source>
        <dbReference type="Google" id="ProtNLM"/>
    </source>
</evidence>
<accession>A0AAV5V7H3</accession>
<dbReference type="AlphaFoldDB" id="A0AAV5V7H3"/>
<gene>
    <name evidence="2" type="ORF">PFISCL1PPCAC_5529</name>
</gene>
<protein>
    <recommendedName>
        <fullName evidence="4">UBZ4-type domain-containing protein</fullName>
    </recommendedName>
</protein>
<proteinExistence type="predicted"/>
<evidence type="ECO:0000256" key="1">
    <source>
        <dbReference type="SAM" id="MobiDB-lite"/>
    </source>
</evidence>
<evidence type="ECO:0000313" key="3">
    <source>
        <dbReference type="Proteomes" id="UP001432322"/>
    </source>
</evidence>
<feature type="region of interest" description="Disordered" evidence="1">
    <location>
        <begin position="141"/>
        <end position="189"/>
    </location>
</feature>
<sequence>NNSVMNPDASRLANLLEIFPKGTGELIRLTASREPPCVKEALESMADISDAVAFEDPHLLSDSLTRAFDGFSRNSTELLANTQTASSFYLAATVASYVDKMQGMMRFNAANAVAAATDDAADVDATDRPLKIKREVIDDEGDNMEQDAADEVAPHRKSTRRSRVTIKKEMEEEEDLMEEGEKEDQETETVDLDEFMSEVIREEEVETMSNASGATKRTVERTDDSPIAVKRTRRQTLECPEGACDYVADGEAMAAHLETFHADGVLHEMERDRAFEIHDKATCSFCPFPVANIVELKNHIRLCTDRMENVSIFRCRSHSINFTSLFYFFEHAKETNCRDGISINYH</sequence>
<dbReference type="EMBL" id="BTSY01000002">
    <property type="protein sequence ID" value="GMT14232.1"/>
    <property type="molecule type" value="Genomic_DNA"/>
</dbReference>